<feature type="region of interest" description="Disordered" evidence="1">
    <location>
        <begin position="1"/>
        <end position="64"/>
    </location>
</feature>
<organism evidence="2 3">
    <name type="scientific">Ameca splendens</name>
    <dbReference type="NCBI Taxonomy" id="208324"/>
    <lineage>
        <taxon>Eukaryota</taxon>
        <taxon>Metazoa</taxon>
        <taxon>Chordata</taxon>
        <taxon>Craniata</taxon>
        <taxon>Vertebrata</taxon>
        <taxon>Euteleostomi</taxon>
        <taxon>Actinopterygii</taxon>
        <taxon>Neopterygii</taxon>
        <taxon>Teleostei</taxon>
        <taxon>Neoteleostei</taxon>
        <taxon>Acanthomorphata</taxon>
        <taxon>Ovalentaria</taxon>
        <taxon>Atherinomorphae</taxon>
        <taxon>Cyprinodontiformes</taxon>
        <taxon>Goodeidae</taxon>
        <taxon>Ameca</taxon>
    </lineage>
</organism>
<name>A0ABV1ACZ3_9TELE</name>
<feature type="compositionally biased region" description="Polar residues" evidence="1">
    <location>
        <begin position="28"/>
        <end position="37"/>
    </location>
</feature>
<evidence type="ECO:0000313" key="2">
    <source>
        <dbReference type="EMBL" id="MEQ2316225.1"/>
    </source>
</evidence>
<evidence type="ECO:0000256" key="1">
    <source>
        <dbReference type="SAM" id="MobiDB-lite"/>
    </source>
</evidence>
<feature type="region of interest" description="Disordered" evidence="1">
    <location>
        <begin position="85"/>
        <end position="163"/>
    </location>
</feature>
<protein>
    <submittedName>
        <fullName evidence="2">Uncharacterized protein</fullName>
    </submittedName>
</protein>
<dbReference type="Proteomes" id="UP001469553">
    <property type="component" value="Unassembled WGS sequence"/>
</dbReference>
<accession>A0ABV1ACZ3</accession>
<gene>
    <name evidence="2" type="ORF">AMECASPLE_030462</name>
</gene>
<evidence type="ECO:0000313" key="3">
    <source>
        <dbReference type="Proteomes" id="UP001469553"/>
    </source>
</evidence>
<proteinExistence type="predicted"/>
<sequence length="257" mass="28840">MHPRPARQSGDPSQVPVRRPAAKRLQRQQRGPSTQQEHAPGQGPRLVAPRPHAPPKTRPGMEVCGGALETCGRAAEAWQIRVVLPRTPHRQEQGEEAALPRTPPDQEPDQTAVRPQTAQELEPEVEAARLRAPPEQEQVAAPPPAAQEPDQEALVLEPPQNRSEQRLVLKPPKNRIRKQEQRQTTYGVRTSRNEVKQGIDLVHGLLSLPLLRARRAAGSQEARKSPEQHLPKLKPLLHPLRLVHFGWFLLSYNGVWR</sequence>
<comment type="caution">
    <text evidence="2">The sequence shown here is derived from an EMBL/GenBank/DDBJ whole genome shotgun (WGS) entry which is preliminary data.</text>
</comment>
<keyword evidence="3" id="KW-1185">Reference proteome</keyword>
<reference evidence="2 3" key="1">
    <citation type="submission" date="2021-06" db="EMBL/GenBank/DDBJ databases">
        <authorList>
            <person name="Palmer J.M."/>
        </authorList>
    </citation>
    <scope>NUCLEOTIDE SEQUENCE [LARGE SCALE GENOMIC DNA]</scope>
    <source>
        <strain evidence="2 3">AS_MEX2019</strain>
        <tissue evidence="2">Muscle</tissue>
    </source>
</reference>
<dbReference type="EMBL" id="JAHRIP010088275">
    <property type="protein sequence ID" value="MEQ2316225.1"/>
    <property type="molecule type" value="Genomic_DNA"/>
</dbReference>